<dbReference type="SUPFAM" id="SSF52540">
    <property type="entry name" value="P-loop containing nucleoside triphosphate hydrolases"/>
    <property type="match status" value="1"/>
</dbReference>
<dbReference type="EC" id="3.6.4.13" evidence="5"/>
<keyword evidence="1 5" id="KW-0547">Nucleotide-binding</keyword>
<dbReference type="Gene3D" id="3.40.50.300">
    <property type="entry name" value="P-loop containing nucleotide triphosphate hydrolases"/>
    <property type="match status" value="1"/>
</dbReference>
<dbReference type="Pfam" id="PF00270">
    <property type="entry name" value="DEAD"/>
    <property type="match status" value="1"/>
</dbReference>
<dbReference type="InterPro" id="IPR011545">
    <property type="entry name" value="DEAD/DEAH_box_helicase_dom"/>
</dbReference>
<dbReference type="EMBL" id="JAHLUN010000017">
    <property type="protein sequence ID" value="KAG7762041.1"/>
    <property type="molecule type" value="Genomic_DNA"/>
</dbReference>
<dbReference type="Proteomes" id="UP000697297">
    <property type="component" value="Unassembled WGS sequence"/>
</dbReference>
<keyword evidence="4 5" id="KW-0067">ATP-binding</keyword>
<evidence type="ECO:0000313" key="8">
    <source>
        <dbReference type="Proteomes" id="UP000697297"/>
    </source>
</evidence>
<comment type="similarity">
    <text evidence="5">Belongs to the DEAD box helicase family.</text>
</comment>
<evidence type="ECO:0000256" key="4">
    <source>
        <dbReference type="ARBA" id="ARBA00022840"/>
    </source>
</evidence>
<name>A0ABQ7RA09_9ASCO</name>
<reference evidence="7 8" key="1">
    <citation type="journal article" date="2021" name="G3 (Bethesda)">
        <title>Genomic diversity, chromosomal rearrangements, and interspecies hybridization in the ogataea polymorpha species complex.</title>
        <authorList>
            <person name="Hanson S.J."/>
            <person name="Cinneide E.O."/>
            <person name="Salzberg L.I."/>
            <person name="Wolfe K.H."/>
            <person name="McGowan J."/>
            <person name="Fitzpatrick D.A."/>
            <person name="Matlin K."/>
        </authorList>
    </citation>
    <scope>NUCLEOTIDE SEQUENCE [LARGE SCALE GENOMIC DNA]</scope>
    <source>
        <strain evidence="7">81-436-3</strain>
    </source>
</reference>
<organism evidence="7 8">
    <name type="scientific">Ogataea haglerorum</name>
    <dbReference type="NCBI Taxonomy" id="1937702"/>
    <lineage>
        <taxon>Eukaryota</taxon>
        <taxon>Fungi</taxon>
        <taxon>Dikarya</taxon>
        <taxon>Ascomycota</taxon>
        <taxon>Saccharomycotina</taxon>
        <taxon>Pichiomycetes</taxon>
        <taxon>Pichiales</taxon>
        <taxon>Pichiaceae</taxon>
        <taxon>Ogataea</taxon>
    </lineage>
</organism>
<comment type="catalytic activity">
    <reaction evidence="5">
        <text>ATP + H2O = ADP + phosphate + H(+)</text>
        <dbReference type="Rhea" id="RHEA:13065"/>
        <dbReference type="ChEBI" id="CHEBI:15377"/>
        <dbReference type="ChEBI" id="CHEBI:15378"/>
        <dbReference type="ChEBI" id="CHEBI:30616"/>
        <dbReference type="ChEBI" id="CHEBI:43474"/>
        <dbReference type="ChEBI" id="CHEBI:456216"/>
        <dbReference type="EC" id="3.6.4.13"/>
    </reaction>
</comment>
<comment type="domain">
    <text evidence="5">The Q motif is unique to and characteristic of the DEAD box family of RNA helicases and controls ATP binding and hydrolysis.</text>
</comment>
<dbReference type="PROSITE" id="PS51192">
    <property type="entry name" value="HELICASE_ATP_BIND_1"/>
    <property type="match status" value="1"/>
</dbReference>
<keyword evidence="8" id="KW-1185">Reference proteome</keyword>
<proteinExistence type="inferred from homology"/>
<gene>
    <name evidence="7" type="ORF">KL946_004905</name>
</gene>
<evidence type="ECO:0000256" key="1">
    <source>
        <dbReference type="ARBA" id="ARBA00022741"/>
    </source>
</evidence>
<comment type="function">
    <text evidence="5">RNA helicase.</text>
</comment>
<sequence>MLRRWIFARRFATKTRLPQGRTLEAPPMNDSELLEAIEKDPEIVNDRKWRSSYYHQLSQLSGVLDTRFQEKLQKNLRKIESYNVRINTPIEERIRVDLTKENLTFRDFYSNLLVAKAIENSTGITTPTEFQKRIFALASGYVSTVAVGEPGTGKSTALFTHGLFLRRAPARGEGINSLVLVNSGLQAVQMRKYAEKVYQSIRRVKPKSLPNIQTMAQFLYRADQQTEEQQIKDLMDTPCPHILVSTPQRLLDLLATRGMDFMKVNSLAYIGVDDIDHMMDTDAPVDAQRKTAIVKLLDYVLKLQDYRRFHNEPHPQLLFTTTAPTPRSFLDELQDHTQWFDWSKFHEMGSFTRGNMADTCVVPKNVGVGCVLVRPSMTKSNKVRTNLVSMKAPNYGERHDWEQQADGEAAYVEYWKRKRSLMDKPVREGELAVLVSGLVKLLKKQKQNFQKTVLVIVSDETSVFQVQGLLAKLGKNVEVFNGQENATAAKKGKLLIANVKTVEGMTFKSLDTMVVLGLDALRDTKTFVSLCGRFRNESGLIAQDQFGLVDDEKEVKNKMIILSPVLDVGEEERNHLHRLCLRGGLVKWIDVVGVSE</sequence>
<evidence type="ECO:0000313" key="7">
    <source>
        <dbReference type="EMBL" id="KAG7762041.1"/>
    </source>
</evidence>
<dbReference type="InterPro" id="IPR027417">
    <property type="entry name" value="P-loop_NTPase"/>
</dbReference>
<keyword evidence="2 5" id="KW-0378">Hydrolase</keyword>
<evidence type="ECO:0000256" key="2">
    <source>
        <dbReference type="ARBA" id="ARBA00022801"/>
    </source>
</evidence>
<keyword evidence="3 5" id="KW-0347">Helicase</keyword>
<dbReference type="PANTHER" id="PTHR24031">
    <property type="entry name" value="RNA HELICASE"/>
    <property type="match status" value="1"/>
</dbReference>
<dbReference type="InterPro" id="IPR014001">
    <property type="entry name" value="Helicase_ATP-bd"/>
</dbReference>
<feature type="domain" description="Helicase ATP-binding" evidence="6">
    <location>
        <begin position="135"/>
        <end position="341"/>
    </location>
</feature>
<comment type="caution">
    <text evidence="7">The sequence shown here is derived from an EMBL/GenBank/DDBJ whole genome shotgun (WGS) entry which is preliminary data.</text>
</comment>
<protein>
    <recommendedName>
        <fullName evidence="5">ATP-dependent RNA helicase</fullName>
        <ecNumber evidence="5">3.6.4.13</ecNumber>
    </recommendedName>
</protein>
<dbReference type="SMART" id="SM00487">
    <property type="entry name" value="DEXDc"/>
    <property type="match status" value="1"/>
</dbReference>
<accession>A0ABQ7RA09</accession>
<keyword evidence="5" id="KW-0694">RNA-binding</keyword>
<evidence type="ECO:0000256" key="5">
    <source>
        <dbReference type="RuleBase" id="RU365068"/>
    </source>
</evidence>
<evidence type="ECO:0000259" key="6">
    <source>
        <dbReference type="PROSITE" id="PS51192"/>
    </source>
</evidence>
<evidence type="ECO:0000256" key="3">
    <source>
        <dbReference type="ARBA" id="ARBA00022806"/>
    </source>
</evidence>